<evidence type="ECO:0000259" key="1">
    <source>
        <dbReference type="PROSITE" id="PS51819"/>
    </source>
</evidence>
<dbReference type="AlphaFoldDB" id="A0A4Y9SJZ2"/>
<dbReference type="PANTHER" id="PTHR34109:SF1">
    <property type="entry name" value="VOC DOMAIN-CONTAINING PROTEIN"/>
    <property type="match status" value="1"/>
</dbReference>
<evidence type="ECO:0000313" key="3">
    <source>
        <dbReference type="Proteomes" id="UP000298438"/>
    </source>
</evidence>
<dbReference type="Pfam" id="PF00903">
    <property type="entry name" value="Glyoxalase"/>
    <property type="match status" value="1"/>
</dbReference>
<dbReference type="InterPro" id="IPR004360">
    <property type="entry name" value="Glyas_Fos-R_dOase_dom"/>
</dbReference>
<dbReference type="InterPro" id="IPR029068">
    <property type="entry name" value="Glyas_Bleomycin-R_OHBP_Dase"/>
</dbReference>
<name>A0A4Y9SJZ2_9BURK</name>
<dbReference type="RefSeq" id="WP_135206504.1">
    <property type="nucleotide sequence ID" value="NZ_SPVF01000099.1"/>
</dbReference>
<dbReference type="CDD" id="cd07246">
    <property type="entry name" value="VOC_like"/>
    <property type="match status" value="1"/>
</dbReference>
<proteinExistence type="predicted"/>
<comment type="caution">
    <text evidence="2">The sequence shown here is derived from an EMBL/GenBank/DDBJ whole genome shotgun (WGS) entry which is preliminary data.</text>
</comment>
<gene>
    <name evidence="2" type="ORF">E4L96_07025</name>
</gene>
<dbReference type="SUPFAM" id="SSF54593">
    <property type="entry name" value="Glyoxalase/Bleomycin resistance protein/Dihydroxybiphenyl dioxygenase"/>
    <property type="match status" value="1"/>
</dbReference>
<dbReference type="PANTHER" id="PTHR34109">
    <property type="entry name" value="BNAUNNG04460D PROTEIN-RELATED"/>
    <property type="match status" value="1"/>
</dbReference>
<evidence type="ECO:0000313" key="2">
    <source>
        <dbReference type="EMBL" id="TFW23149.1"/>
    </source>
</evidence>
<protein>
    <submittedName>
        <fullName evidence="2">VOC family protein</fullName>
    </submittedName>
</protein>
<dbReference type="PROSITE" id="PS51819">
    <property type="entry name" value="VOC"/>
    <property type="match status" value="1"/>
</dbReference>
<keyword evidence="3" id="KW-1185">Reference proteome</keyword>
<dbReference type="Gene3D" id="3.30.720.120">
    <property type="match status" value="1"/>
</dbReference>
<dbReference type="OrthoDB" id="9795306at2"/>
<feature type="domain" description="VOC" evidence="1">
    <location>
        <begin position="7"/>
        <end position="133"/>
    </location>
</feature>
<dbReference type="InterPro" id="IPR037523">
    <property type="entry name" value="VOC_core"/>
</dbReference>
<sequence length="154" mass="16513">MSTAPLTPQQLCPYLCVKGARAAIDFYTSAFGARLDYCLTDPADGRIGHAELTFGATRLFLADEYPDFGAVGPDTLGGSPVKFHLQVADADAFVAQAVRHGATILRPVKLAFHGERSGLLADPFGFSWFVSCKTEDVSAEEAQRRWNAMAQGAA</sequence>
<dbReference type="Proteomes" id="UP000298438">
    <property type="component" value="Unassembled WGS sequence"/>
</dbReference>
<reference evidence="2 3" key="1">
    <citation type="submission" date="2019-03" db="EMBL/GenBank/DDBJ databases">
        <title>Draft Genome Sequence of Massilia arenosa sp. nov., a Novel Massilia Species Isolated from a Sandy-loam Maize Soil.</title>
        <authorList>
            <person name="Raths R."/>
            <person name="Peta V."/>
            <person name="Bucking H."/>
        </authorList>
    </citation>
    <scope>NUCLEOTIDE SEQUENCE [LARGE SCALE GENOMIC DNA]</scope>
    <source>
        <strain evidence="2 3">MC02</strain>
    </source>
</reference>
<dbReference type="Gene3D" id="3.30.720.110">
    <property type="match status" value="1"/>
</dbReference>
<organism evidence="2 3">
    <name type="scientific">Zemynaea arenosa</name>
    <dbReference type="NCBI Taxonomy" id="2561931"/>
    <lineage>
        <taxon>Bacteria</taxon>
        <taxon>Pseudomonadati</taxon>
        <taxon>Pseudomonadota</taxon>
        <taxon>Betaproteobacteria</taxon>
        <taxon>Burkholderiales</taxon>
        <taxon>Oxalobacteraceae</taxon>
        <taxon>Telluria group</taxon>
        <taxon>Zemynaea</taxon>
    </lineage>
</organism>
<dbReference type="EMBL" id="SPVF01000099">
    <property type="protein sequence ID" value="TFW23149.1"/>
    <property type="molecule type" value="Genomic_DNA"/>
</dbReference>
<accession>A0A4Y9SJZ2</accession>